<proteinExistence type="predicted"/>
<gene>
    <name evidence="1" type="ORF">NCTC8256_03213</name>
</gene>
<dbReference type="AlphaFoldDB" id="A0A379VRS8"/>
<accession>A0A379VRS8</accession>
<dbReference type="Proteomes" id="UP000254346">
    <property type="component" value="Unassembled WGS sequence"/>
</dbReference>
<reference evidence="1 2" key="1">
    <citation type="submission" date="2018-06" db="EMBL/GenBank/DDBJ databases">
        <authorList>
            <consortium name="Pathogen Informatics"/>
            <person name="Doyle S."/>
        </authorList>
    </citation>
    <scope>NUCLEOTIDE SEQUENCE [LARGE SCALE GENOMIC DNA]</scope>
    <source>
        <strain evidence="1 2">NCTC8256</strain>
    </source>
</reference>
<keyword evidence="1" id="KW-0378">Hydrolase</keyword>
<name>A0A379VRS8_SALET</name>
<protein>
    <submittedName>
        <fullName evidence="1">Hydrolase</fullName>
    </submittedName>
</protein>
<dbReference type="EMBL" id="UGXR01000001">
    <property type="protein sequence ID" value="SUH09248.1"/>
    <property type="molecule type" value="Genomic_DNA"/>
</dbReference>
<evidence type="ECO:0000313" key="2">
    <source>
        <dbReference type="Proteomes" id="UP000254346"/>
    </source>
</evidence>
<sequence>MNTLAHIMSRFDRPKNITVDYMGSEGEGNAPQTGLRIYGLDNAV</sequence>
<organism evidence="1 2">
    <name type="scientific">Salmonella enterica I</name>
    <dbReference type="NCBI Taxonomy" id="59201"/>
    <lineage>
        <taxon>Bacteria</taxon>
        <taxon>Pseudomonadati</taxon>
        <taxon>Pseudomonadota</taxon>
        <taxon>Gammaproteobacteria</taxon>
        <taxon>Enterobacterales</taxon>
        <taxon>Enterobacteriaceae</taxon>
        <taxon>Salmonella</taxon>
    </lineage>
</organism>
<evidence type="ECO:0000313" key="1">
    <source>
        <dbReference type="EMBL" id="SUH09248.1"/>
    </source>
</evidence>
<dbReference type="GO" id="GO:0016787">
    <property type="term" value="F:hydrolase activity"/>
    <property type="evidence" value="ECO:0007669"/>
    <property type="project" value="UniProtKB-KW"/>
</dbReference>